<gene>
    <name evidence="2" type="ORF">D9C73_021423</name>
</gene>
<reference evidence="2 3" key="1">
    <citation type="submission" date="2019-01" db="EMBL/GenBank/DDBJ databases">
        <title>Genome Assembly of Collichthys lucidus.</title>
        <authorList>
            <person name="Cai M."/>
            <person name="Xiao S."/>
        </authorList>
    </citation>
    <scope>NUCLEOTIDE SEQUENCE [LARGE SCALE GENOMIC DNA]</scope>
    <source>
        <strain evidence="2">JT15FE1705JMU</strain>
        <tissue evidence="2">Muscle</tissue>
    </source>
</reference>
<keyword evidence="3" id="KW-1185">Reference proteome</keyword>
<evidence type="ECO:0000313" key="3">
    <source>
        <dbReference type="Proteomes" id="UP000298787"/>
    </source>
</evidence>
<proteinExistence type="predicted"/>
<dbReference type="Proteomes" id="UP000298787">
    <property type="component" value="Chromosome 19"/>
</dbReference>
<protein>
    <submittedName>
        <fullName evidence="2">Uncharacterized protein</fullName>
    </submittedName>
</protein>
<dbReference type="STRING" id="240159.A0A4U5VGY3"/>
<feature type="region of interest" description="Disordered" evidence="1">
    <location>
        <begin position="1"/>
        <end position="107"/>
    </location>
</feature>
<dbReference type="EMBL" id="CM014096">
    <property type="protein sequence ID" value="TKS87299.1"/>
    <property type="molecule type" value="Genomic_DNA"/>
</dbReference>
<accession>A0A4U5VGY3</accession>
<feature type="compositionally biased region" description="Low complexity" evidence="1">
    <location>
        <begin position="46"/>
        <end position="73"/>
    </location>
</feature>
<sequence length="115" mass="12450">MSFLEGDSGPDSDGKGEAVCHSASPTRSFFHRAPFSRPSSPHSIRARTSSFRTSSAKTFFPSQGGPPQQDSPPKAQRRSSRDSNQQPSSSPVSIKMFTRSKRDKARGTVCVCVCV</sequence>
<name>A0A4U5VGY3_COLLU</name>
<evidence type="ECO:0000313" key="2">
    <source>
        <dbReference type="EMBL" id="TKS87299.1"/>
    </source>
</evidence>
<evidence type="ECO:0000256" key="1">
    <source>
        <dbReference type="SAM" id="MobiDB-lite"/>
    </source>
</evidence>
<organism evidence="2 3">
    <name type="scientific">Collichthys lucidus</name>
    <name type="common">Big head croaker</name>
    <name type="synonym">Sciaena lucida</name>
    <dbReference type="NCBI Taxonomy" id="240159"/>
    <lineage>
        <taxon>Eukaryota</taxon>
        <taxon>Metazoa</taxon>
        <taxon>Chordata</taxon>
        <taxon>Craniata</taxon>
        <taxon>Vertebrata</taxon>
        <taxon>Euteleostomi</taxon>
        <taxon>Actinopterygii</taxon>
        <taxon>Neopterygii</taxon>
        <taxon>Teleostei</taxon>
        <taxon>Neoteleostei</taxon>
        <taxon>Acanthomorphata</taxon>
        <taxon>Eupercaria</taxon>
        <taxon>Sciaenidae</taxon>
        <taxon>Collichthys</taxon>
    </lineage>
</organism>
<dbReference type="AlphaFoldDB" id="A0A4U5VGY3"/>